<sequence>MAFAASDLDPRSSSGKPICSYCGNIGHVREWCFKVHPELKGTSSKGKGKSQLGSLLKQQPSSSTTTLAIVFISFVRCYFFGRCSILCRYSSLPGLRCSTIPVNLDGLSRPIPLFDSPLVQIPPASAAWSPLKVYTSHTPPSASSVSGDGCFGAEWYLPLMPLPPGAKSVGSKWVFSVKFQADGSIERYKARLVDIIIVNQALEKSFDIKDRGPFRYFLGIEIVRSRRGICLSQRKYILDLLRDTGMMGYGPASTPMDSNLKLSIESWELLSYASVYQCLVGCLIYLTNTRPDITFVVSVVSQFLHVPRTSHLDVVHYILRYLKTCPGLGLFYTAKAQDGVSYFTNADYAGSNSDRHSTSELYTFYGNHLLSWKSKK</sequence>
<dbReference type="InParanoid" id="A0A2R6QHM7"/>
<dbReference type="InterPro" id="IPR043502">
    <property type="entry name" value="DNA/RNA_pol_sf"/>
</dbReference>
<dbReference type="Proteomes" id="UP000241394">
    <property type="component" value="Chromosome LG16"/>
</dbReference>
<proteinExistence type="predicted"/>
<dbReference type="AlphaFoldDB" id="A0A2R6QHM7"/>
<accession>A0A2R6QHM7</accession>
<dbReference type="PANTHER" id="PTHR11439">
    <property type="entry name" value="GAG-POL-RELATED RETROTRANSPOSON"/>
    <property type="match status" value="1"/>
</dbReference>
<dbReference type="Gramene" id="PSS08124">
    <property type="protein sequence ID" value="PSS08124"/>
    <property type="gene ID" value="CEY00_Acc18493"/>
</dbReference>
<name>A0A2R6QHM7_ACTCC</name>
<reference evidence="2" key="2">
    <citation type="journal article" date="2018" name="BMC Genomics">
        <title>A manually annotated Actinidia chinensis var. chinensis (kiwifruit) genome highlights the challenges associated with draft genomes and gene prediction in plants.</title>
        <authorList>
            <person name="Pilkington S.M."/>
            <person name="Crowhurst R."/>
            <person name="Hilario E."/>
            <person name="Nardozza S."/>
            <person name="Fraser L."/>
            <person name="Peng Y."/>
            <person name="Gunaseelan K."/>
            <person name="Simpson R."/>
            <person name="Tahir J."/>
            <person name="Deroles S.C."/>
            <person name="Templeton K."/>
            <person name="Luo Z."/>
            <person name="Davy M."/>
            <person name="Cheng C."/>
            <person name="McNeilage M."/>
            <person name="Scaglione D."/>
            <person name="Liu Y."/>
            <person name="Zhang Q."/>
            <person name="Datson P."/>
            <person name="De Silva N."/>
            <person name="Gardiner S.E."/>
            <person name="Bassett H."/>
            <person name="Chagne D."/>
            <person name="McCallum J."/>
            <person name="Dzierzon H."/>
            <person name="Deng C."/>
            <person name="Wang Y.Y."/>
            <person name="Barron L."/>
            <person name="Manako K."/>
            <person name="Bowen J."/>
            <person name="Foster T.M."/>
            <person name="Erridge Z.A."/>
            <person name="Tiffin H."/>
            <person name="Waite C.N."/>
            <person name="Davies K.M."/>
            <person name="Grierson E.P."/>
            <person name="Laing W.A."/>
            <person name="Kirk R."/>
            <person name="Chen X."/>
            <person name="Wood M."/>
            <person name="Montefiori M."/>
            <person name="Brummell D.A."/>
            <person name="Schwinn K.E."/>
            <person name="Catanach A."/>
            <person name="Fullerton C."/>
            <person name="Li D."/>
            <person name="Meiyalaghan S."/>
            <person name="Nieuwenhuizen N."/>
            <person name="Read N."/>
            <person name="Prakash R."/>
            <person name="Hunter D."/>
            <person name="Zhang H."/>
            <person name="McKenzie M."/>
            <person name="Knabel M."/>
            <person name="Harris A."/>
            <person name="Allan A.C."/>
            <person name="Gleave A."/>
            <person name="Chen A."/>
            <person name="Janssen B.J."/>
            <person name="Plunkett B."/>
            <person name="Ampomah-Dwamena C."/>
            <person name="Voogd C."/>
            <person name="Leif D."/>
            <person name="Lafferty D."/>
            <person name="Souleyre E.J.F."/>
            <person name="Varkonyi-Gasic E."/>
            <person name="Gambi F."/>
            <person name="Hanley J."/>
            <person name="Yao J.L."/>
            <person name="Cheung J."/>
            <person name="David K.M."/>
            <person name="Warren B."/>
            <person name="Marsh K."/>
            <person name="Snowden K.C."/>
            <person name="Lin-Wang K."/>
            <person name="Brian L."/>
            <person name="Martinez-Sanchez M."/>
            <person name="Wang M."/>
            <person name="Ileperuma N."/>
            <person name="Macnee N."/>
            <person name="Campin R."/>
            <person name="McAtee P."/>
            <person name="Drummond R.S.M."/>
            <person name="Espley R.V."/>
            <person name="Ireland H.S."/>
            <person name="Wu R."/>
            <person name="Atkinson R.G."/>
            <person name="Karunairetnam S."/>
            <person name="Bulley S."/>
            <person name="Chunkath S."/>
            <person name="Hanley Z."/>
            <person name="Storey R."/>
            <person name="Thrimawithana A.H."/>
            <person name="Thomson S."/>
            <person name="David C."/>
            <person name="Testolin R."/>
            <person name="Huang H."/>
            <person name="Hellens R.P."/>
            <person name="Schaffer R.J."/>
        </authorList>
    </citation>
    <scope>NUCLEOTIDE SEQUENCE [LARGE SCALE GENOMIC DNA]</scope>
    <source>
        <strain evidence="2">cv. Red5</strain>
    </source>
</reference>
<keyword evidence="2" id="KW-1185">Reference proteome</keyword>
<dbReference type="GO" id="GO:0003964">
    <property type="term" value="F:RNA-directed DNA polymerase activity"/>
    <property type="evidence" value="ECO:0007669"/>
    <property type="project" value="UniProtKB-KW"/>
</dbReference>
<keyword evidence="1" id="KW-0808">Transferase</keyword>
<organism evidence="1 2">
    <name type="scientific">Actinidia chinensis var. chinensis</name>
    <name type="common">Chinese soft-hair kiwi</name>
    <dbReference type="NCBI Taxonomy" id="1590841"/>
    <lineage>
        <taxon>Eukaryota</taxon>
        <taxon>Viridiplantae</taxon>
        <taxon>Streptophyta</taxon>
        <taxon>Embryophyta</taxon>
        <taxon>Tracheophyta</taxon>
        <taxon>Spermatophyta</taxon>
        <taxon>Magnoliopsida</taxon>
        <taxon>eudicotyledons</taxon>
        <taxon>Gunneridae</taxon>
        <taxon>Pentapetalae</taxon>
        <taxon>asterids</taxon>
        <taxon>Ericales</taxon>
        <taxon>Actinidiaceae</taxon>
        <taxon>Actinidia</taxon>
    </lineage>
</organism>
<keyword evidence="1" id="KW-0548">Nucleotidyltransferase</keyword>
<dbReference type="OrthoDB" id="414945at2759"/>
<keyword evidence="1" id="KW-0695">RNA-directed DNA polymerase</keyword>
<dbReference type="PANTHER" id="PTHR11439:SF484">
    <property type="entry name" value="REVERSE TRANSCRIPTASE TY1_COPIA-TYPE DOMAIN-CONTAINING PROTEIN"/>
    <property type="match status" value="1"/>
</dbReference>
<protein>
    <submittedName>
        <fullName evidence="1">Reverse transcriptase, RNA-dependent DNA polymerase protein</fullName>
    </submittedName>
</protein>
<gene>
    <name evidence="1" type="ORF">CEY00_Acc18493</name>
</gene>
<dbReference type="STRING" id="1590841.A0A2R6QHM7"/>
<comment type="caution">
    <text evidence="1">The sequence shown here is derived from an EMBL/GenBank/DDBJ whole genome shotgun (WGS) entry which is preliminary data.</text>
</comment>
<reference evidence="1 2" key="1">
    <citation type="submission" date="2017-07" db="EMBL/GenBank/DDBJ databases">
        <title>An improved, manually edited Actinidia chinensis var. chinensis (kiwifruit) genome highlights the challenges associated with draft genomes and gene prediction in plants.</title>
        <authorList>
            <person name="Pilkington S."/>
            <person name="Crowhurst R."/>
            <person name="Hilario E."/>
            <person name="Nardozza S."/>
            <person name="Fraser L."/>
            <person name="Peng Y."/>
            <person name="Gunaseelan K."/>
            <person name="Simpson R."/>
            <person name="Tahir J."/>
            <person name="Deroles S."/>
            <person name="Templeton K."/>
            <person name="Luo Z."/>
            <person name="Davy M."/>
            <person name="Cheng C."/>
            <person name="Mcneilage M."/>
            <person name="Scaglione D."/>
            <person name="Liu Y."/>
            <person name="Zhang Q."/>
            <person name="Datson P."/>
            <person name="De Silva N."/>
            <person name="Gardiner S."/>
            <person name="Bassett H."/>
            <person name="Chagne D."/>
            <person name="Mccallum J."/>
            <person name="Dzierzon H."/>
            <person name="Deng C."/>
            <person name="Wang Y.-Y."/>
            <person name="Barron N."/>
            <person name="Manako K."/>
            <person name="Bowen J."/>
            <person name="Foster T."/>
            <person name="Erridge Z."/>
            <person name="Tiffin H."/>
            <person name="Waite C."/>
            <person name="Davies K."/>
            <person name="Grierson E."/>
            <person name="Laing W."/>
            <person name="Kirk R."/>
            <person name="Chen X."/>
            <person name="Wood M."/>
            <person name="Montefiori M."/>
            <person name="Brummell D."/>
            <person name="Schwinn K."/>
            <person name="Catanach A."/>
            <person name="Fullerton C."/>
            <person name="Li D."/>
            <person name="Meiyalaghan S."/>
            <person name="Nieuwenhuizen N."/>
            <person name="Read N."/>
            <person name="Prakash R."/>
            <person name="Hunter D."/>
            <person name="Zhang H."/>
            <person name="Mckenzie M."/>
            <person name="Knabel M."/>
            <person name="Harris A."/>
            <person name="Allan A."/>
            <person name="Chen A."/>
            <person name="Janssen B."/>
            <person name="Plunkett B."/>
            <person name="Dwamena C."/>
            <person name="Voogd C."/>
            <person name="Leif D."/>
            <person name="Lafferty D."/>
            <person name="Souleyre E."/>
            <person name="Varkonyi-Gasic E."/>
            <person name="Gambi F."/>
            <person name="Hanley J."/>
            <person name="Yao J.-L."/>
            <person name="Cheung J."/>
            <person name="David K."/>
            <person name="Warren B."/>
            <person name="Marsh K."/>
            <person name="Snowden K."/>
            <person name="Lin-Wang K."/>
            <person name="Brian L."/>
            <person name="Martinez-Sanchez M."/>
            <person name="Wang M."/>
            <person name="Ileperuma N."/>
            <person name="Macnee N."/>
            <person name="Campin R."/>
            <person name="Mcatee P."/>
            <person name="Drummond R."/>
            <person name="Espley R."/>
            <person name="Ireland H."/>
            <person name="Wu R."/>
            <person name="Atkinson R."/>
            <person name="Karunairetnam S."/>
            <person name="Bulley S."/>
            <person name="Chunkath S."/>
            <person name="Hanley Z."/>
            <person name="Storey R."/>
            <person name="Thrimawithana A."/>
            <person name="Thomson S."/>
            <person name="David C."/>
            <person name="Testolin R."/>
        </authorList>
    </citation>
    <scope>NUCLEOTIDE SEQUENCE [LARGE SCALE GENOMIC DNA]</scope>
    <source>
        <strain evidence="2">cv. Red5</strain>
        <tissue evidence="1">Young leaf</tissue>
    </source>
</reference>
<dbReference type="SUPFAM" id="SSF56672">
    <property type="entry name" value="DNA/RNA polymerases"/>
    <property type="match status" value="1"/>
</dbReference>
<evidence type="ECO:0000313" key="1">
    <source>
        <dbReference type="EMBL" id="PSS08124.1"/>
    </source>
</evidence>
<evidence type="ECO:0000313" key="2">
    <source>
        <dbReference type="Proteomes" id="UP000241394"/>
    </source>
</evidence>
<dbReference type="EMBL" id="NKQK01000016">
    <property type="protein sequence ID" value="PSS08124.1"/>
    <property type="molecule type" value="Genomic_DNA"/>
</dbReference>